<reference evidence="3 4" key="1">
    <citation type="submission" date="2019-01" db="EMBL/GenBank/DDBJ databases">
        <title>A draft genome assembly of the solar-powered sea slug Elysia chlorotica.</title>
        <authorList>
            <person name="Cai H."/>
            <person name="Li Q."/>
            <person name="Fang X."/>
            <person name="Li J."/>
            <person name="Curtis N.E."/>
            <person name="Altenburger A."/>
            <person name="Shibata T."/>
            <person name="Feng M."/>
            <person name="Maeda T."/>
            <person name="Schwartz J.A."/>
            <person name="Shigenobu S."/>
            <person name="Lundholm N."/>
            <person name="Nishiyama T."/>
            <person name="Yang H."/>
            <person name="Hasebe M."/>
            <person name="Li S."/>
            <person name="Pierce S.K."/>
            <person name="Wang J."/>
        </authorList>
    </citation>
    <scope>NUCLEOTIDE SEQUENCE [LARGE SCALE GENOMIC DNA]</scope>
    <source>
        <strain evidence="3">EC2010</strain>
        <tissue evidence="3">Whole organism of an adult</tissue>
    </source>
</reference>
<feature type="non-terminal residue" evidence="3">
    <location>
        <position position="206"/>
    </location>
</feature>
<feature type="compositionally biased region" description="Polar residues" evidence="1">
    <location>
        <begin position="126"/>
        <end position="143"/>
    </location>
</feature>
<feature type="compositionally biased region" description="Basic residues" evidence="1">
    <location>
        <begin position="154"/>
        <end position="167"/>
    </location>
</feature>
<dbReference type="Proteomes" id="UP000271974">
    <property type="component" value="Unassembled WGS sequence"/>
</dbReference>
<sequence>MVLSNQKAFDILGLPVGSELHSISTKYKQLAIKWHPEKHKHSEESLQKFKQVTLAFKKLTSPDFQQDITMTDCLSIFQHIIFNRSDIENYTFVATNGTRYNYSDSSDNSDDEDDSDDSDNDSRNDIQQLKNGTTSNHKQANENITEEERERKRAEKRRAKKKRQRERKRLEKEQKTNTQAKSKKDKKSTGSDKSTRLKSSSSEEDS</sequence>
<dbReference type="PRINTS" id="PR00625">
    <property type="entry name" value="JDOMAIN"/>
</dbReference>
<evidence type="ECO:0000259" key="2">
    <source>
        <dbReference type="PROSITE" id="PS50076"/>
    </source>
</evidence>
<name>A0A3S1HNW9_ELYCH</name>
<feature type="compositionally biased region" description="Acidic residues" evidence="1">
    <location>
        <begin position="107"/>
        <end position="119"/>
    </location>
</feature>
<dbReference type="InterPro" id="IPR036869">
    <property type="entry name" value="J_dom_sf"/>
</dbReference>
<dbReference type="Gene3D" id="1.10.287.110">
    <property type="entry name" value="DnaJ domain"/>
    <property type="match status" value="1"/>
</dbReference>
<dbReference type="EMBL" id="RQTK01000253">
    <property type="protein sequence ID" value="RUS83218.1"/>
    <property type="molecule type" value="Genomic_DNA"/>
</dbReference>
<protein>
    <recommendedName>
        <fullName evidence="2">J domain-containing protein</fullName>
    </recommendedName>
</protein>
<dbReference type="CDD" id="cd06257">
    <property type="entry name" value="DnaJ"/>
    <property type="match status" value="1"/>
</dbReference>
<proteinExistence type="predicted"/>
<comment type="caution">
    <text evidence="3">The sequence shown here is derived from an EMBL/GenBank/DDBJ whole genome shotgun (WGS) entry which is preliminary data.</text>
</comment>
<dbReference type="STRING" id="188477.A0A3S1HNW9"/>
<feature type="region of interest" description="Disordered" evidence="1">
    <location>
        <begin position="98"/>
        <end position="206"/>
    </location>
</feature>
<gene>
    <name evidence="3" type="ORF">EGW08_009029</name>
</gene>
<organism evidence="3 4">
    <name type="scientific">Elysia chlorotica</name>
    <name type="common">Eastern emerald elysia</name>
    <name type="synonym">Sea slug</name>
    <dbReference type="NCBI Taxonomy" id="188477"/>
    <lineage>
        <taxon>Eukaryota</taxon>
        <taxon>Metazoa</taxon>
        <taxon>Spiralia</taxon>
        <taxon>Lophotrochozoa</taxon>
        <taxon>Mollusca</taxon>
        <taxon>Gastropoda</taxon>
        <taxon>Heterobranchia</taxon>
        <taxon>Euthyneura</taxon>
        <taxon>Panpulmonata</taxon>
        <taxon>Sacoglossa</taxon>
        <taxon>Placobranchoidea</taxon>
        <taxon>Plakobranchidae</taxon>
        <taxon>Elysia</taxon>
    </lineage>
</organism>
<dbReference type="InterPro" id="IPR001623">
    <property type="entry name" value="DnaJ_domain"/>
</dbReference>
<accession>A0A3S1HNW9</accession>
<dbReference type="PROSITE" id="PS50076">
    <property type="entry name" value="DNAJ_2"/>
    <property type="match status" value="1"/>
</dbReference>
<evidence type="ECO:0000313" key="4">
    <source>
        <dbReference type="Proteomes" id="UP000271974"/>
    </source>
</evidence>
<feature type="domain" description="J" evidence="2">
    <location>
        <begin position="7"/>
        <end position="91"/>
    </location>
</feature>
<dbReference type="SUPFAM" id="SSF46565">
    <property type="entry name" value="Chaperone J-domain"/>
    <property type="match status" value="1"/>
</dbReference>
<dbReference type="OrthoDB" id="10250354at2759"/>
<dbReference type="SMART" id="SM00271">
    <property type="entry name" value="DnaJ"/>
    <property type="match status" value="1"/>
</dbReference>
<evidence type="ECO:0000256" key="1">
    <source>
        <dbReference type="SAM" id="MobiDB-lite"/>
    </source>
</evidence>
<dbReference type="PANTHER" id="PTHR47678:SF4">
    <property type="entry name" value="SHOCK PROTEIN 70 (HSP70)-INTERACTING PROTEIN, PUTATIVE-RELATED"/>
    <property type="match status" value="1"/>
</dbReference>
<keyword evidence="4" id="KW-1185">Reference proteome</keyword>
<evidence type="ECO:0000313" key="3">
    <source>
        <dbReference type="EMBL" id="RUS83218.1"/>
    </source>
</evidence>
<dbReference type="Pfam" id="PF00226">
    <property type="entry name" value="DnaJ"/>
    <property type="match status" value="1"/>
</dbReference>
<dbReference type="AlphaFoldDB" id="A0A3S1HNW9"/>
<dbReference type="PANTHER" id="PTHR47678">
    <property type="entry name" value="TETRATRICOPEPTIDE REPEAT PROTEIN 31"/>
    <property type="match status" value="1"/>
</dbReference>